<sequence length="436" mass="49600">MKLIYRILLHLSIVLSAVLTGWAIYFYAGIVEEVNDETDDALDDYAERIIRRYLAGVHLPSEDNGTNNSFYVHAVTEDYLHHHPAIEYIDESVFIAEKGETEPARTLRTVFRDRAGRYFLLSVSTPTIDKDDLKQAILWRIITLYVALLVTILTVNVWVYSRSMRPLHRLLHWLDTYTVGRSHTPLTAHSAVTEFRRLYDAVRRHTDRTEQAFEQQKQFIGNASHELQTPLAVSLGRLELLADSTPALTEAQLAEVIKTQQTLRRAVRLNRSLLFLTKIDNRQFLDQTDLCLDALLRRDLEDLQEVYASRRITVDLTAVDPPLCASMHESLADALVSNLLKNAFVHNHPDGRILIRIATPTLTIANTGPAASLDPTHLFDRFHQGPHRVEGSTGLGLSIVRAICRLYAIDIRYAFTADRLHTFTLTFPLTSQNKTP</sequence>
<protein>
    <recommendedName>
        <fullName evidence="2">histidine kinase</fullName>
        <ecNumber evidence="2">2.7.13.3</ecNumber>
    </recommendedName>
</protein>
<gene>
    <name evidence="10" type="ORF">N425_11220</name>
</gene>
<evidence type="ECO:0000256" key="5">
    <source>
        <dbReference type="ARBA" id="ARBA00022692"/>
    </source>
</evidence>
<proteinExistence type="predicted"/>
<keyword evidence="8" id="KW-0472">Membrane</keyword>
<evidence type="ECO:0000256" key="7">
    <source>
        <dbReference type="ARBA" id="ARBA00022989"/>
    </source>
</evidence>
<evidence type="ECO:0000256" key="8">
    <source>
        <dbReference type="SAM" id="Phobius"/>
    </source>
</evidence>
<keyword evidence="6 10" id="KW-0418">Kinase</keyword>
<evidence type="ECO:0000313" key="11">
    <source>
        <dbReference type="Proteomes" id="UP000018837"/>
    </source>
</evidence>
<feature type="transmembrane region" description="Helical" evidence="8">
    <location>
        <begin position="137"/>
        <end position="160"/>
    </location>
</feature>
<evidence type="ECO:0000313" key="10">
    <source>
        <dbReference type="EMBL" id="ETK01142.1"/>
    </source>
</evidence>
<dbReference type="PROSITE" id="PS50109">
    <property type="entry name" value="HIS_KIN"/>
    <property type="match status" value="1"/>
</dbReference>
<dbReference type="Gene3D" id="1.10.287.130">
    <property type="match status" value="1"/>
</dbReference>
<evidence type="ECO:0000256" key="4">
    <source>
        <dbReference type="ARBA" id="ARBA00022679"/>
    </source>
</evidence>
<dbReference type="AlphaFoldDB" id="W2C3V6"/>
<dbReference type="InterPro" id="IPR050428">
    <property type="entry name" value="TCS_sensor_his_kinase"/>
</dbReference>
<dbReference type="EMBL" id="AYUF01000490">
    <property type="protein sequence ID" value="ETK01142.1"/>
    <property type="molecule type" value="Genomic_DNA"/>
</dbReference>
<dbReference type="Gene3D" id="3.30.565.10">
    <property type="entry name" value="Histidine kinase-like ATPase, C-terminal domain"/>
    <property type="match status" value="1"/>
</dbReference>
<dbReference type="InterPro" id="IPR036890">
    <property type="entry name" value="HATPase_C_sf"/>
</dbReference>
<dbReference type="GO" id="GO:0000155">
    <property type="term" value="F:phosphorelay sensor kinase activity"/>
    <property type="evidence" value="ECO:0007669"/>
    <property type="project" value="InterPro"/>
</dbReference>
<organism evidence="10 11">
    <name type="scientific">Tannerella sp. oral taxon BU063 isolate Cell 2</name>
    <dbReference type="NCBI Taxonomy" id="1411148"/>
    <lineage>
        <taxon>Bacteria</taxon>
        <taxon>Pseudomonadati</taxon>
        <taxon>Bacteroidota</taxon>
        <taxon>Bacteroidia</taxon>
        <taxon>Bacteroidales</taxon>
        <taxon>Tannerellaceae</taxon>
        <taxon>Tannerella</taxon>
    </lineage>
</organism>
<dbReference type="Pfam" id="PF00512">
    <property type="entry name" value="HisKA"/>
    <property type="match status" value="1"/>
</dbReference>
<keyword evidence="3" id="KW-0597">Phosphoprotein</keyword>
<dbReference type="InterPro" id="IPR036097">
    <property type="entry name" value="HisK_dim/P_sf"/>
</dbReference>
<keyword evidence="5 8" id="KW-0812">Transmembrane</keyword>
<dbReference type="Proteomes" id="UP000018837">
    <property type="component" value="Unassembled WGS sequence"/>
</dbReference>
<dbReference type="InterPro" id="IPR003594">
    <property type="entry name" value="HATPase_dom"/>
</dbReference>
<feature type="domain" description="Histidine kinase" evidence="9">
    <location>
        <begin position="222"/>
        <end position="431"/>
    </location>
</feature>
<evidence type="ECO:0000256" key="6">
    <source>
        <dbReference type="ARBA" id="ARBA00022777"/>
    </source>
</evidence>
<dbReference type="Pfam" id="PF02518">
    <property type="entry name" value="HATPase_c"/>
    <property type="match status" value="1"/>
</dbReference>
<dbReference type="SUPFAM" id="SSF47384">
    <property type="entry name" value="Homodimeric domain of signal transducing histidine kinase"/>
    <property type="match status" value="1"/>
</dbReference>
<keyword evidence="4" id="KW-0808">Transferase</keyword>
<keyword evidence="7 8" id="KW-1133">Transmembrane helix</keyword>
<dbReference type="PANTHER" id="PTHR45436">
    <property type="entry name" value="SENSOR HISTIDINE KINASE YKOH"/>
    <property type="match status" value="1"/>
</dbReference>
<dbReference type="CDD" id="cd00082">
    <property type="entry name" value="HisKA"/>
    <property type="match status" value="1"/>
</dbReference>
<dbReference type="SMART" id="SM00387">
    <property type="entry name" value="HATPase_c"/>
    <property type="match status" value="1"/>
</dbReference>
<evidence type="ECO:0000256" key="3">
    <source>
        <dbReference type="ARBA" id="ARBA00022553"/>
    </source>
</evidence>
<dbReference type="PANTHER" id="PTHR45436:SF5">
    <property type="entry name" value="SENSOR HISTIDINE KINASE TRCS"/>
    <property type="match status" value="1"/>
</dbReference>
<accession>W2C3V6</accession>
<comment type="catalytic activity">
    <reaction evidence="1">
        <text>ATP + protein L-histidine = ADP + protein N-phospho-L-histidine.</text>
        <dbReference type="EC" id="2.7.13.3"/>
    </reaction>
</comment>
<name>W2C3V6_9BACT</name>
<dbReference type="InterPro" id="IPR005467">
    <property type="entry name" value="His_kinase_dom"/>
</dbReference>
<evidence type="ECO:0000256" key="2">
    <source>
        <dbReference type="ARBA" id="ARBA00012438"/>
    </source>
</evidence>
<reference evidence="10 11" key="1">
    <citation type="submission" date="2013-11" db="EMBL/GenBank/DDBJ databases">
        <title>Single cell genomics of uncultured Tannerella BU063 (oral taxon 286).</title>
        <authorList>
            <person name="Beall C.J."/>
            <person name="Campbell A.G."/>
            <person name="Griffen A.L."/>
            <person name="Podar M."/>
            <person name="Leys E.J."/>
        </authorList>
    </citation>
    <scope>NUCLEOTIDE SEQUENCE [LARGE SCALE GENOMIC DNA]</scope>
    <source>
        <strain evidence="10">Cell 2</strain>
    </source>
</reference>
<evidence type="ECO:0000256" key="1">
    <source>
        <dbReference type="ARBA" id="ARBA00000085"/>
    </source>
</evidence>
<dbReference type="SUPFAM" id="SSF55874">
    <property type="entry name" value="ATPase domain of HSP90 chaperone/DNA topoisomerase II/histidine kinase"/>
    <property type="match status" value="1"/>
</dbReference>
<evidence type="ECO:0000259" key="9">
    <source>
        <dbReference type="PROSITE" id="PS50109"/>
    </source>
</evidence>
<dbReference type="SMART" id="SM00388">
    <property type="entry name" value="HisKA"/>
    <property type="match status" value="1"/>
</dbReference>
<dbReference type="EC" id="2.7.13.3" evidence="2"/>
<dbReference type="PATRIC" id="fig|1411148.3.peg.1830"/>
<dbReference type="GO" id="GO:0005886">
    <property type="term" value="C:plasma membrane"/>
    <property type="evidence" value="ECO:0007669"/>
    <property type="project" value="TreeGrafter"/>
</dbReference>
<comment type="caution">
    <text evidence="10">The sequence shown here is derived from an EMBL/GenBank/DDBJ whole genome shotgun (WGS) entry which is preliminary data.</text>
</comment>
<dbReference type="InterPro" id="IPR003661">
    <property type="entry name" value="HisK_dim/P_dom"/>
</dbReference>
<feature type="transmembrane region" description="Helical" evidence="8">
    <location>
        <begin position="7"/>
        <end position="28"/>
    </location>
</feature>